<dbReference type="InterPro" id="IPR036291">
    <property type="entry name" value="NAD(P)-bd_dom_sf"/>
</dbReference>
<dbReference type="Pfam" id="PF13561">
    <property type="entry name" value="adh_short_C2"/>
    <property type="match status" value="1"/>
</dbReference>
<reference evidence="2 3" key="1">
    <citation type="submission" date="2020-07" db="EMBL/GenBank/DDBJ databases">
        <title>Genomic Encyclopedia of Type Strains, Phase IV (KMG-V): Genome sequencing to study the core and pangenomes of soil and plant-associated prokaryotes.</title>
        <authorList>
            <person name="Whitman W."/>
        </authorList>
    </citation>
    <scope>NUCLEOTIDE SEQUENCE [LARGE SCALE GENOMIC DNA]</scope>
    <source>
        <strain evidence="2 3">SAS40</strain>
    </source>
</reference>
<proteinExistence type="inferred from homology"/>
<comment type="caution">
    <text evidence="2">The sequence shown here is derived from an EMBL/GenBank/DDBJ whole genome shotgun (WGS) entry which is preliminary data.</text>
</comment>
<gene>
    <name evidence="2" type="ORF">FHW18_004209</name>
</gene>
<dbReference type="PANTHER" id="PTHR42879:SF6">
    <property type="entry name" value="NADPH-DEPENDENT REDUCTASE BACG"/>
    <property type="match status" value="1"/>
</dbReference>
<dbReference type="EC" id="1.1.1.100" evidence="2"/>
<dbReference type="SUPFAM" id="SSF51735">
    <property type="entry name" value="NAD(P)-binding Rossmann-fold domains"/>
    <property type="match status" value="1"/>
</dbReference>
<dbReference type="PANTHER" id="PTHR42879">
    <property type="entry name" value="3-OXOACYL-(ACYL-CARRIER-PROTEIN) REDUCTASE"/>
    <property type="match status" value="1"/>
</dbReference>
<evidence type="ECO:0000256" key="1">
    <source>
        <dbReference type="ARBA" id="ARBA00006484"/>
    </source>
</evidence>
<sequence length="262" mass="26993">MDLGIKDKVALVMGGGGGIGGAVAVSLAHEGARVAVADIDEAAALRTVARIQAQGGNAIALQWDLNGLADMPGKVARVNEQLGPIDILFNNSGGPPPSPLADVGIEAWQQHFNAMVVSLVALTNAVLPDMKTRRWGRILTSASSGVIAPIDTLGVSNTLRIALLGWSKTLAREVALDGITVNVVVPGRIATQRVASLDAIKASKQGKAVEDVSAASVASIPVGRYGDPREYADAVTFLASTRASYITGTVLRVDGGLIPSIF</sequence>
<name>A0A7Y9LNP9_9BURK</name>
<dbReference type="Proteomes" id="UP000542125">
    <property type="component" value="Unassembled WGS sequence"/>
</dbReference>
<dbReference type="PRINTS" id="PR00081">
    <property type="entry name" value="GDHRDH"/>
</dbReference>
<evidence type="ECO:0000313" key="2">
    <source>
        <dbReference type="EMBL" id="NYE84902.1"/>
    </source>
</evidence>
<dbReference type="AlphaFoldDB" id="A0A7Y9LNP9"/>
<dbReference type="GO" id="GO:0004316">
    <property type="term" value="F:3-oxoacyl-[acyl-carrier-protein] reductase (NADPH) activity"/>
    <property type="evidence" value="ECO:0007669"/>
    <property type="project" value="UniProtKB-EC"/>
</dbReference>
<dbReference type="EMBL" id="JACBYR010000002">
    <property type="protein sequence ID" value="NYE84902.1"/>
    <property type="molecule type" value="Genomic_DNA"/>
</dbReference>
<dbReference type="Gene3D" id="3.40.50.720">
    <property type="entry name" value="NAD(P)-binding Rossmann-like Domain"/>
    <property type="match status" value="1"/>
</dbReference>
<keyword evidence="2" id="KW-0560">Oxidoreductase</keyword>
<dbReference type="FunFam" id="3.40.50.720:FF:000084">
    <property type="entry name" value="Short-chain dehydrogenase reductase"/>
    <property type="match status" value="1"/>
</dbReference>
<dbReference type="RefSeq" id="WP_179588933.1">
    <property type="nucleotide sequence ID" value="NZ_JACBYR010000002.1"/>
</dbReference>
<keyword evidence="3" id="KW-1185">Reference proteome</keyword>
<dbReference type="InterPro" id="IPR002347">
    <property type="entry name" value="SDR_fam"/>
</dbReference>
<evidence type="ECO:0000313" key="3">
    <source>
        <dbReference type="Proteomes" id="UP000542125"/>
    </source>
</evidence>
<organism evidence="2 3">
    <name type="scientific">Pigmentiphaga litoralis</name>
    <dbReference type="NCBI Taxonomy" id="516702"/>
    <lineage>
        <taxon>Bacteria</taxon>
        <taxon>Pseudomonadati</taxon>
        <taxon>Pseudomonadota</taxon>
        <taxon>Betaproteobacteria</taxon>
        <taxon>Burkholderiales</taxon>
        <taxon>Alcaligenaceae</taxon>
        <taxon>Pigmentiphaga</taxon>
    </lineage>
</organism>
<protein>
    <submittedName>
        <fullName evidence="2">3-oxoacyl-[acyl-carrier protein] reductase</fullName>
        <ecNumber evidence="2">1.1.1.100</ecNumber>
    </submittedName>
</protein>
<dbReference type="InterPro" id="IPR050259">
    <property type="entry name" value="SDR"/>
</dbReference>
<comment type="similarity">
    <text evidence="1">Belongs to the short-chain dehydrogenases/reductases (SDR) family.</text>
</comment>
<accession>A0A7Y9LNP9</accession>